<comment type="caution">
    <text evidence="1">The sequence shown here is derived from an EMBL/GenBank/DDBJ whole genome shotgun (WGS) entry which is preliminary data.</text>
</comment>
<organism evidence="1 2">
    <name type="scientific">Aestuariibaculum sediminum</name>
    <dbReference type="NCBI Taxonomy" id="2770637"/>
    <lineage>
        <taxon>Bacteria</taxon>
        <taxon>Pseudomonadati</taxon>
        <taxon>Bacteroidota</taxon>
        <taxon>Flavobacteriia</taxon>
        <taxon>Flavobacteriales</taxon>
        <taxon>Flavobacteriaceae</taxon>
    </lineage>
</organism>
<dbReference type="EMBL" id="JACVXB010000003">
    <property type="protein sequence ID" value="MBD0832423.1"/>
    <property type="molecule type" value="Genomic_DNA"/>
</dbReference>
<dbReference type="Proteomes" id="UP000600588">
    <property type="component" value="Unassembled WGS sequence"/>
</dbReference>
<evidence type="ECO:0000313" key="1">
    <source>
        <dbReference type="EMBL" id="MBD0832423.1"/>
    </source>
</evidence>
<proteinExistence type="predicted"/>
<sequence>MDFSGNVVSNPNNISGLIDTSSLPTVVFNIPSNVKSGSFTITVRFCAGVTPNGFSVTNNICASYGGGNSSIENFCSDTGLTSVASAINPWGKITKEPLFPAVFGSDGNYYISTSGGVANYKIRITKDVLYEGAIFGMLNLTNVSISEIALPCASVTLLSGPGVLNSSTNTIVLNNDLNGNIPYEYAEFVIQVDYSGCALTNGQVIPNTVELNGTPLGETPQTNLSNDTANVIAIDNLPGANLSSVLEKSVEVFNPVPGCLGKYVISFSNNDNRPISLVEITDQLPSEIIPKYVSVFGSINSASTSTDFDISFNGGLATTFPLDIGFGGTPSVWSSATTNTVLLKADSNTLLYPNDTVQITIDFIIDSALTTGAIVSNCAHLDGAIIDTPNNVNEILSQDSCIDFTIEDPQVKLCALKRVRKANTNDPFVTDLINTYRRIRI</sequence>
<name>A0A8J6U7U2_9FLAO</name>
<evidence type="ECO:0000313" key="2">
    <source>
        <dbReference type="Proteomes" id="UP000600588"/>
    </source>
</evidence>
<protein>
    <submittedName>
        <fullName evidence="1">Uncharacterized protein</fullName>
    </submittedName>
</protein>
<keyword evidence="2" id="KW-1185">Reference proteome</keyword>
<dbReference type="AlphaFoldDB" id="A0A8J6U7U2"/>
<dbReference type="RefSeq" id="WP_188230198.1">
    <property type="nucleotide sequence ID" value="NZ_JACVXB010000003.1"/>
</dbReference>
<accession>A0A8J6U7U2</accession>
<gene>
    <name evidence="1" type="ORF">ICJ83_09785</name>
</gene>
<reference evidence="1 2" key="1">
    <citation type="submission" date="2020-09" db="EMBL/GenBank/DDBJ databases">
        <title>TT11 complete genome.</title>
        <authorList>
            <person name="Wu Z."/>
        </authorList>
    </citation>
    <scope>NUCLEOTIDE SEQUENCE [LARGE SCALE GENOMIC DNA]</scope>
    <source>
        <strain evidence="1 2">TT11</strain>
    </source>
</reference>